<organism evidence="2">
    <name type="scientific">freshwater metagenome</name>
    <dbReference type="NCBI Taxonomy" id="449393"/>
    <lineage>
        <taxon>unclassified sequences</taxon>
        <taxon>metagenomes</taxon>
        <taxon>ecological metagenomes</taxon>
    </lineage>
</organism>
<evidence type="ECO:0000313" key="2">
    <source>
        <dbReference type="EMBL" id="CAB4702238.1"/>
    </source>
</evidence>
<dbReference type="PANTHER" id="PTHR33164">
    <property type="entry name" value="TRANSCRIPTIONAL REGULATOR, MARR FAMILY"/>
    <property type="match status" value="1"/>
</dbReference>
<feature type="domain" description="HTH marR-type" evidence="1">
    <location>
        <begin position="1"/>
        <end position="146"/>
    </location>
</feature>
<dbReference type="EMBL" id="CAEZXP010000004">
    <property type="protein sequence ID" value="CAB4702238.1"/>
    <property type="molecule type" value="Genomic_DNA"/>
</dbReference>
<accession>A0A6J6Q0C9</accession>
<dbReference type="GO" id="GO:0006950">
    <property type="term" value="P:response to stress"/>
    <property type="evidence" value="ECO:0007669"/>
    <property type="project" value="TreeGrafter"/>
</dbReference>
<sequence>MSATVDTPAVLDSWVSFLRSHAAVTRQLNAELLHAHGLTLNDYEVMLLLAKAPGGKMRRVDLAESVLLTASGITRLLGGLERTGLVAKAVCQSDARVSYAELTPAGHERLRQASATHLAGIAELFTSRFSADELAQLGTLLSRLPMTGKACGGGEAGACGI</sequence>
<dbReference type="SUPFAM" id="SSF46785">
    <property type="entry name" value="Winged helix' DNA-binding domain"/>
    <property type="match status" value="1"/>
</dbReference>
<dbReference type="PROSITE" id="PS50995">
    <property type="entry name" value="HTH_MARR_2"/>
    <property type="match status" value="1"/>
</dbReference>
<protein>
    <submittedName>
        <fullName evidence="2">Unannotated protein</fullName>
    </submittedName>
</protein>
<dbReference type="PANTHER" id="PTHR33164:SF99">
    <property type="entry name" value="MARR FAMILY REGULATORY PROTEIN"/>
    <property type="match status" value="1"/>
</dbReference>
<dbReference type="SMART" id="SM00347">
    <property type="entry name" value="HTH_MARR"/>
    <property type="match status" value="1"/>
</dbReference>
<dbReference type="PRINTS" id="PR00598">
    <property type="entry name" value="HTHMARR"/>
</dbReference>
<name>A0A6J6Q0C9_9ZZZZ</name>
<proteinExistence type="predicted"/>
<dbReference type="InterPro" id="IPR036388">
    <property type="entry name" value="WH-like_DNA-bd_sf"/>
</dbReference>
<evidence type="ECO:0000259" key="1">
    <source>
        <dbReference type="PROSITE" id="PS50995"/>
    </source>
</evidence>
<dbReference type="InterPro" id="IPR000835">
    <property type="entry name" value="HTH_MarR-typ"/>
</dbReference>
<reference evidence="2" key="1">
    <citation type="submission" date="2020-05" db="EMBL/GenBank/DDBJ databases">
        <authorList>
            <person name="Chiriac C."/>
            <person name="Salcher M."/>
            <person name="Ghai R."/>
            <person name="Kavagutti S V."/>
        </authorList>
    </citation>
    <scope>NUCLEOTIDE SEQUENCE</scope>
</reference>
<dbReference type="InterPro" id="IPR039422">
    <property type="entry name" value="MarR/SlyA-like"/>
</dbReference>
<dbReference type="Gene3D" id="1.10.10.10">
    <property type="entry name" value="Winged helix-like DNA-binding domain superfamily/Winged helix DNA-binding domain"/>
    <property type="match status" value="1"/>
</dbReference>
<dbReference type="InterPro" id="IPR036390">
    <property type="entry name" value="WH_DNA-bd_sf"/>
</dbReference>
<dbReference type="AlphaFoldDB" id="A0A6J6Q0C9"/>
<dbReference type="GO" id="GO:0003700">
    <property type="term" value="F:DNA-binding transcription factor activity"/>
    <property type="evidence" value="ECO:0007669"/>
    <property type="project" value="InterPro"/>
</dbReference>
<gene>
    <name evidence="2" type="ORF">UFOPK2399_01437</name>
</gene>
<dbReference type="Pfam" id="PF12802">
    <property type="entry name" value="MarR_2"/>
    <property type="match status" value="1"/>
</dbReference>